<dbReference type="InterPro" id="IPR000868">
    <property type="entry name" value="Isochorismatase-like_dom"/>
</dbReference>
<comment type="caution">
    <text evidence="3">The sequence shown here is derived from an EMBL/GenBank/DDBJ whole genome shotgun (WGS) entry which is preliminary data.</text>
</comment>
<proteinExistence type="predicted"/>
<dbReference type="RefSeq" id="WP_179796487.1">
    <property type="nucleotide sequence ID" value="NZ_BAABHP010000022.1"/>
</dbReference>
<sequence length="199" mass="20479">MTEASTTLRELTGMPGDPASLTGSALVMIDLQNTYTHGVMALENVEPAIEEAARLLERARAAGSTIVHVQHEAGAGTPYDTNAEIGAIVAAVAPRDGEHRVVKNFPSSFVNTDLEEYLRGAGVTNLVLAGFMTHMCVNSTARSAFNLGFAPTVVAGATATRALPGPDGVVEASALQSASLAALSDMFAVVVPDSSAVPD</sequence>
<evidence type="ECO:0000313" key="4">
    <source>
        <dbReference type="Proteomes" id="UP000535890"/>
    </source>
</evidence>
<dbReference type="Gene3D" id="3.40.50.850">
    <property type="entry name" value="Isochorismatase-like"/>
    <property type="match status" value="1"/>
</dbReference>
<evidence type="ECO:0000313" key="3">
    <source>
        <dbReference type="EMBL" id="NYD39129.1"/>
    </source>
</evidence>
<name>A0A7Y9J965_9PSEU</name>
<organism evidence="3 4">
    <name type="scientific">Actinomycetospora corticicola</name>
    <dbReference type="NCBI Taxonomy" id="663602"/>
    <lineage>
        <taxon>Bacteria</taxon>
        <taxon>Bacillati</taxon>
        <taxon>Actinomycetota</taxon>
        <taxon>Actinomycetes</taxon>
        <taxon>Pseudonocardiales</taxon>
        <taxon>Pseudonocardiaceae</taxon>
        <taxon>Actinomycetospora</taxon>
    </lineage>
</organism>
<reference evidence="3 4" key="1">
    <citation type="submission" date="2020-07" db="EMBL/GenBank/DDBJ databases">
        <title>Sequencing the genomes of 1000 actinobacteria strains.</title>
        <authorList>
            <person name="Klenk H.-P."/>
        </authorList>
    </citation>
    <scope>NUCLEOTIDE SEQUENCE [LARGE SCALE GENOMIC DNA]</scope>
    <source>
        <strain evidence="3 4">DSM 45772</strain>
    </source>
</reference>
<dbReference type="PANTHER" id="PTHR43540:SF15">
    <property type="entry name" value="BLR5631 PROTEIN"/>
    <property type="match status" value="1"/>
</dbReference>
<protein>
    <submittedName>
        <fullName evidence="3">Nicotinamidase-related amidase</fullName>
    </submittedName>
</protein>
<accession>A0A7Y9J965</accession>
<dbReference type="AlphaFoldDB" id="A0A7Y9J965"/>
<dbReference type="InterPro" id="IPR050272">
    <property type="entry name" value="Isochorismatase-like_hydrls"/>
</dbReference>
<feature type="domain" description="Isochorismatase-like" evidence="2">
    <location>
        <begin position="24"/>
        <end position="191"/>
    </location>
</feature>
<keyword evidence="1" id="KW-0378">Hydrolase</keyword>
<evidence type="ECO:0000259" key="2">
    <source>
        <dbReference type="Pfam" id="PF00857"/>
    </source>
</evidence>
<evidence type="ECO:0000256" key="1">
    <source>
        <dbReference type="ARBA" id="ARBA00022801"/>
    </source>
</evidence>
<gene>
    <name evidence="3" type="ORF">BJ983_005231</name>
</gene>
<dbReference type="InterPro" id="IPR036380">
    <property type="entry name" value="Isochorismatase-like_sf"/>
</dbReference>
<dbReference type="SUPFAM" id="SSF52499">
    <property type="entry name" value="Isochorismatase-like hydrolases"/>
    <property type="match status" value="1"/>
</dbReference>
<dbReference type="CDD" id="cd01014">
    <property type="entry name" value="nicotinamidase_related"/>
    <property type="match status" value="1"/>
</dbReference>
<dbReference type="Proteomes" id="UP000535890">
    <property type="component" value="Unassembled WGS sequence"/>
</dbReference>
<dbReference type="Pfam" id="PF00857">
    <property type="entry name" value="Isochorismatase"/>
    <property type="match status" value="1"/>
</dbReference>
<dbReference type="GO" id="GO:0016787">
    <property type="term" value="F:hydrolase activity"/>
    <property type="evidence" value="ECO:0007669"/>
    <property type="project" value="UniProtKB-KW"/>
</dbReference>
<dbReference type="EMBL" id="JACCBN010000001">
    <property type="protein sequence ID" value="NYD39129.1"/>
    <property type="molecule type" value="Genomic_DNA"/>
</dbReference>
<keyword evidence="4" id="KW-1185">Reference proteome</keyword>
<dbReference type="PANTHER" id="PTHR43540">
    <property type="entry name" value="PEROXYUREIDOACRYLATE/UREIDOACRYLATE AMIDOHYDROLASE-RELATED"/>
    <property type="match status" value="1"/>
</dbReference>